<evidence type="ECO:0000256" key="1">
    <source>
        <dbReference type="ARBA" id="ARBA00022679"/>
    </source>
</evidence>
<evidence type="ECO:0000256" key="2">
    <source>
        <dbReference type="ARBA" id="ARBA00022777"/>
    </source>
</evidence>
<comment type="caution">
    <text evidence="4">The sequence shown here is derived from an EMBL/GenBank/DDBJ whole genome shotgun (WGS) entry which is preliminary data.</text>
</comment>
<dbReference type="Proteomes" id="UP001596445">
    <property type="component" value="Unassembled WGS sequence"/>
</dbReference>
<keyword evidence="5" id="KW-1185">Reference proteome</keyword>
<keyword evidence="2" id="KW-0418">Kinase</keyword>
<dbReference type="Gene3D" id="3.40.50.2300">
    <property type="match status" value="1"/>
</dbReference>
<dbReference type="InterPro" id="IPR029016">
    <property type="entry name" value="GAF-like_dom_sf"/>
</dbReference>
<dbReference type="InterPro" id="IPR003018">
    <property type="entry name" value="GAF"/>
</dbReference>
<feature type="domain" description="GAF" evidence="3">
    <location>
        <begin position="146"/>
        <end position="292"/>
    </location>
</feature>
<dbReference type="Pfam" id="PF13185">
    <property type="entry name" value="GAF_2"/>
    <property type="match status" value="1"/>
</dbReference>
<dbReference type="RefSeq" id="WP_267162870.1">
    <property type="nucleotide sequence ID" value="NZ_CP112972.1"/>
</dbReference>
<keyword evidence="1" id="KW-0808">Transferase</keyword>
<dbReference type="InterPro" id="IPR011006">
    <property type="entry name" value="CheY-like_superfamily"/>
</dbReference>
<evidence type="ECO:0000259" key="3">
    <source>
        <dbReference type="SMART" id="SM00065"/>
    </source>
</evidence>
<dbReference type="PANTHER" id="PTHR43102">
    <property type="entry name" value="SLR1143 PROTEIN"/>
    <property type="match status" value="1"/>
</dbReference>
<dbReference type="AlphaFoldDB" id="A0ABD5VY09"/>
<organism evidence="4 5">
    <name type="scientific">Halovenus salina</name>
    <dbReference type="NCBI Taxonomy" id="1510225"/>
    <lineage>
        <taxon>Archaea</taxon>
        <taxon>Methanobacteriati</taxon>
        <taxon>Methanobacteriota</taxon>
        <taxon>Stenosarchaea group</taxon>
        <taxon>Halobacteria</taxon>
        <taxon>Halobacteriales</taxon>
        <taxon>Haloarculaceae</taxon>
        <taxon>Halovenus</taxon>
    </lineage>
</organism>
<evidence type="ECO:0000313" key="4">
    <source>
        <dbReference type="EMBL" id="MFC7057139.1"/>
    </source>
</evidence>
<sequence length="296" mass="31749">MAERTVLVVDPDEEDRRETAEAFRTAAVEANIVAAGSRSQAVDVLAETAVDAVVTRYHLGDGTGLELVATVREQYPKTDCFLYAETTAIDTESFEVTVVEFVPRDRPDASETLVSLVTQEPEVGQANYPVPSDESGRLAALDRYGTLSEQTTTALTRLCSLGRQQFDASTAVVALVDEHSQRVVASEGPLDPPSDRATSLSTHTLVSEDGSMAVDNLQADQRFVGEEHFKTADIGAYLGAPVTTPEGHPVGVVNIYRTHPREFTASDRTYVETLAELAADIFLLGTAGATGRGVSE</sequence>
<name>A0ABD5VY09_9EURY</name>
<dbReference type="PANTHER" id="PTHR43102:SF2">
    <property type="entry name" value="GAF DOMAIN-CONTAINING PROTEIN"/>
    <property type="match status" value="1"/>
</dbReference>
<proteinExistence type="predicted"/>
<protein>
    <submittedName>
        <fullName evidence="4">GAF domain-containing protein</fullName>
    </submittedName>
</protein>
<gene>
    <name evidence="4" type="ORF">ACFQQG_01840</name>
</gene>
<dbReference type="SUPFAM" id="SSF55781">
    <property type="entry name" value="GAF domain-like"/>
    <property type="match status" value="1"/>
</dbReference>
<reference evidence="4 5" key="1">
    <citation type="journal article" date="2019" name="Int. J. Syst. Evol. Microbiol.">
        <title>The Global Catalogue of Microorganisms (GCM) 10K type strain sequencing project: providing services to taxonomists for standard genome sequencing and annotation.</title>
        <authorList>
            <consortium name="The Broad Institute Genomics Platform"/>
            <consortium name="The Broad Institute Genome Sequencing Center for Infectious Disease"/>
            <person name="Wu L."/>
            <person name="Ma J."/>
        </authorList>
    </citation>
    <scope>NUCLEOTIDE SEQUENCE [LARGE SCALE GENOMIC DNA]</scope>
    <source>
        <strain evidence="4 5">JCM 30072</strain>
    </source>
</reference>
<accession>A0ABD5VY09</accession>
<dbReference type="SUPFAM" id="SSF52172">
    <property type="entry name" value="CheY-like"/>
    <property type="match status" value="1"/>
</dbReference>
<dbReference type="Gene3D" id="3.30.450.40">
    <property type="match status" value="1"/>
</dbReference>
<dbReference type="SMART" id="SM00065">
    <property type="entry name" value="GAF"/>
    <property type="match status" value="1"/>
</dbReference>
<dbReference type="GO" id="GO:0016301">
    <property type="term" value="F:kinase activity"/>
    <property type="evidence" value="ECO:0007669"/>
    <property type="project" value="UniProtKB-KW"/>
</dbReference>
<dbReference type="GeneID" id="76628964"/>
<dbReference type="EMBL" id="JBHSZI010000001">
    <property type="protein sequence ID" value="MFC7057139.1"/>
    <property type="molecule type" value="Genomic_DNA"/>
</dbReference>
<evidence type="ECO:0000313" key="5">
    <source>
        <dbReference type="Proteomes" id="UP001596445"/>
    </source>
</evidence>